<protein>
    <submittedName>
        <fullName evidence="1">Uncharacterized protein</fullName>
    </submittedName>
</protein>
<reference evidence="1 2" key="1">
    <citation type="journal article" date="2020" name="bioRxiv">
        <title>Metabolic contributions of an alphaproteobacterial endosymbiont in the apicomplexan Cardiosporidium cionae.</title>
        <authorList>
            <person name="Hunter E.S."/>
            <person name="Paight C.J."/>
            <person name="Lane C.E."/>
        </authorList>
    </citation>
    <scope>NUCLEOTIDE SEQUENCE [LARGE SCALE GENOMIC DNA]</scope>
    <source>
        <strain evidence="1">ESH_2018</strain>
    </source>
</reference>
<evidence type="ECO:0000313" key="2">
    <source>
        <dbReference type="Proteomes" id="UP000823046"/>
    </source>
</evidence>
<dbReference type="Proteomes" id="UP000823046">
    <property type="component" value="Unassembled WGS sequence"/>
</dbReference>
<sequence>ICYYFSKLLEYGSDVKDSAISQLHAQKWQKIITFFVYLVRFEGQYISVITVFGRLVEKLDRSISRLFLLLLLKCCGPPFSSDFCRPLLQILEKAVTLSIFTFYNKQLDSEQRRFLKLIEAFLDEAERCDQPKATPSDVKSLVQLVRKGLLEAPS</sequence>
<proteinExistence type="predicted"/>
<comment type="caution">
    <text evidence="1">The sequence shown here is derived from an EMBL/GenBank/DDBJ whole genome shotgun (WGS) entry which is preliminary data.</text>
</comment>
<evidence type="ECO:0000313" key="1">
    <source>
        <dbReference type="EMBL" id="KAF8819275.1"/>
    </source>
</evidence>
<keyword evidence="2" id="KW-1185">Reference proteome</keyword>
<organism evidence="1 2">
    <name type="scientific">Cardiosporidium cionae</name>
    <dbReference type="NCBI Taxonomy" id="476202"/>
    <lineage>
        <taxon>Eukaryota</taxon>
        <taxon>Sar</taxon>
        <taxon>Alveolata</taxon>
        <taxon>Apicomplexa</taxon>
        <taxon>Aconoidasida</taxon>
        <taxon>Nephromycida</taxon>
        <taxon>Cardiosporidium</taxon>
    </lineage>
</organism>
<accession>A0ABQ7J5I5</accession>
<name>A0ABQ7J5I5_9APIC</name>
<feature type="non-terminal residue" evidence="1">
    <location>
        <position position="1"/>
    </location>
</feature>
<dbReference type="EMBL" id="JADAQX010000846">
    <property type="protein sequence ID" value="KAF8819275.1"/>
    <property type="molecule type" value="Genomic_DNA"/>
</dbReference>
<gene>
    <name evidence="1" type="ORF">IE077_001274</name>
</gene>